<evidence type="ECO:0000313" key="2">
    <source>
        <dbReference type="Proteomes" id="UP001595766"/>
    </source>
</evidence>
<dbReference type="EMBL" id="JBHSAV010000053">
    <property type="protein sequence ID" value="MFC3977052.1"/>
    <property type="molecule type" value="Genomic_DNA"/>
</dbReference>
<sequence length="323" mass="37019">MKKIISEIGMSLIKLEQKWNDSHSFLIKETEGEQHDYFLQAFDASDTKLLLEASIIKKGNCLALITFSINEAKEASSLPQSPFGGLWSMGKIESESLLGFIEFVTSSLRNLGISKISIIQAPSSYEKCSALFTYLLFKSNFQLEKVLSHQLMKSKKLIKKWVESHYPKLNKKAKENAYNVKMGNIQSFSFLDEIASWKEDRGHMPHKDLDRLILQVSNFPERYFVITIIHEGKSVAHALAVKLTQDVLYYFYSAINPKNQLNLTGKLLIANLIKLAYEQKVSLLDFGSSEVNELINHKLMFFKSNYAEAYENRETWVKVLSHE</sequence>
<dbReference type="Proteomes" id="UP001595766">
    <property type="component" value="Unassembled WGS sequence"/>
</dbReference>
<keyword evidence="2" id="KW-1185">Reference proteome</keyword>
<evidence type="ECO:0000313" key="1">
    <source>
        <dbReference type="EMBL" id="MFC3977052.1"/>
    </source>
</evidence>
<comment type="caution">
    <text evidence="1">The sequence shown here is derived from an EMBL/GenBank/DDBJ whole genome shotgun (WGS) entry which is preliminary data.</text>
</comment>
<evidence type="ECO:0008006" key="3">
    <source>
        <dbReference type="Google" id="ProtNLM"/>
    </source>
</evidence>
<dbReference type="RefSeq" id="WP_241291474.1">
    <property type="nucleotide sequence ID" value="NZ_JAKZGR010000002.1"/>
</dbReference>
<dbReference type="SUPFAM" id="SSF55729">
    <property type="entry name" value="Acyl-CoA N-acyltransferases (Nat)"/>
    <property type="match status" value="1"/>
</dbReference>
<gene>
    <name evidence="1" type="ORF">ACFOUP_11750</name>
</gene>
<protein>
    <recommendedName>
        <fullName evidence="3">Acetyltransferase (GNAT) domain-containing protein</fullName>
    </recommendedName>
</protein>
<dbReference type="Gene3D" id="3.40.630.30">
    <property type="match status" value="1"/>
</dbReference>
<proteinExistence type="predicted"/>
<organism evidence="1 2">
    <name type="scientific">Belliella kenyensis</name>
    <dbReference type="NCBI Taxonomy" id="1472724"/>
    <lineage>
        <taxon>Bacteria</taxon>
        <taxon>Pseudomonadati</taxon>
        <taxon>Bacteroidota</taxon>
        <taxon>Cytophagia</taxon>
        <taxon>Cytophagales</taxon>
        <taxon>Cyclobacteriaceae</taxon>
        <taxon>Belliella</taxon>
    </lineage>
</organism>
<reference evidence="2" key="1">
    <citation type="journal article" date="2019" name="Int. J. Syst. Evol. Microbiol.">
        <title>The Global Catalogue of Microorganisms (GCM) 10K type strain sequencing project: providing services to taxonomists for standard genome sequencing and annotation.</title>
        <authorList>
            <consortium name="The Broad Institute Genomics Platform"/>
            <consortium name="The Broad Institute Genome Sequencing Center for Infectious Disease"/>
            <person name="Wu L."/>
            <person name="Ma J."/>
        </authorList>
    </citation>
    <scope>NUCLEOTIDE SEQUENCE [LARGE SCALE GENOMIC DNA]</scope>
    <source>
        <strain evidence="2">CECT 8551</strain>
    </source>
</reference>
<name>A0ABV8EL85_9BACT</name>
<dbReference type="InterPro" id="IPR016181">
    <property type="entry name" value="Acyl_CoA_acyltransferase"/>
</dbReference>
<accession>A0ABV8EL85</accession>